<name>A0A9P1N2V6_9PELO</name>
<feature type="compositionally biased region" description="Polar residues" evidence="1">
    <location>
        <begin position="639"/>
        <end position="662"/>
    </location>
</feature>
<reference evidence="2" key="1">
    <citation type="submission" date="2022-11" db="EMBL/GenBank/DDBJ databases">
        <authorList>
            <person name="Kikuchi T."/>
        </authorList>
    </citation>
    <scope>NUCLEOTIDE SEQUENCE</scope>
    <source>
        <strain evidence="2">PS1010</strain>
    </source>
</reference>
<feature type="compositionally biased region" description="Acidic residues" evidence="1">
    <location>
        <begin position="1133"/>
        <end position="1152"/>
    </location>
</feature>
<feature type="region of interest" description="Disordered" evidence="1">
    <location>
        <begin position="528"/>
        <end position="547"/>
    </location>
</feature>
<dbReference type="Proteomes" id="UP001152747">
    <property type="component" value="Unassembled WGS sequence"/>
</dbReference>
<organism evidence="2 3">
    <name type="scientific">Caenorhabditis angaria</name>
    <dbReference type="NCBI Taxonomy" id="860376"/>
    <lineage>
        <taxon>Eukaryota</taxon>
        <taxon>Metazoa</taxon>
        <taxon>Ecdysozoa</taxon>
        <taxon>Nematoda</taxon>
        <taxon>Chromadorea</taxon>
        <taxon>Rhabditida</taxon>
        <taxon>Rhabditina</taxon>
        <taxon>Rhabditomorpha</taxon>
        <taxon>Rhabditoidea</taxon>
        <taxon>Rhabditidae</taxon>
        <taxon>Peloderinae</taxon>
        <taxon>Caenorhabditis</taxon>
    </lineage>
</organism>
<dbReference type="EMBL" id="CANHGI010000003">
    <property type="protein sequence ID" value="CAI5445796.1"/>
    <property type="molecule type" value="Genomic_DNA"/>
</dbReference>
<evidence type="ECO:0000313" key="2">
    <source>
        <dbReference type="EMBL" id="CAI5445796.1"/>
    </source>
</evidence>
<feature type="region of interest" description="Disordered" evidence="1">
    <location>
        <begin position="291"/>
        <end position="319"/>
    </location>
</feature>
<protein>
    <submittedName>
        <fullName evidence="2">Uncharacterized protein</fullName>
    </submittedName>
</protein>
<evidence type="ECO:0000313" key="3">
    <source>
        <dbReference type="Proteomes" id="UP001152747"/>
    </source>
</evidence>
<feature type="compositionally biased region" description="Low complexity" evidence="1">
    <location>
        <begin position="243"/>
        <end position="267"/>
    </location>
</feature>
<proteinExistence type="predicted"/>
<sequence length="1166" mass="130975">MDNNYIAISAFYTHIQRMRHHISHTLHISSEIEVAFTSNNTHGGPQRLLPNYELSRFNVPRAHIGTLIVAFRRPQRTEQVHERVSNVFSPPKIRADVGRMEPGQWPYLTFYPTGMLQEQHEMAFPVMTMEMTMEQVDEPMDETTANQQPSTSNEPTTIEVRAGRPHEIMNVLSQIMSNPQIRPPSSSSSSGDSQSTSHTTTSTQPEPTVIPPPQSRRGIRERIGNIIPYFRQQSQREQDIPRSSDSTAATAGSATPSSTDSNPSSSPVQPSLPREMRGDAATLLRESQLISRLLAEPRRQQDMRTSRGPETESLAPFPQTVSPTELHNIAQNIASRYRDDAITRIATNLTAAFQEQAPAWDTRLTSIPLRTQRFMLALVLELLTMSARNLEESREMMLALVRDESILIRAIIESMKSLFLLGEFPTHVGRIILQQHSTVGQRVDYESRDGSDSDDTDDMVVRMPSDVSQPRSGSLRDIANARARRRQIVESRRNTSVDPARQAFSASALPVGPSLRAFDQAQVEAGFLPTGPIRQPSASSSSSTDRASVRVAQLRAMLEDTDEMFRDDFARMQEQLAQTQQRIASRLFSAQSNNSDQNPSTSGTNNIGAMTRVHRQTVSIDPFLSCHNRHSDFNRAHNLGSTGSEGDRMTNQSNEPNPNYNHYVSRLDIPQRDTDSVVDDEDFTYEITRNASGELQIQNTEDGRLQFQRIMQTAFRSLFGQLVESDAIMALNSVNLNGFPAPRNEVVQEMLERHPFMVAAAAQSASDNLIAPEILQRPRSAGGNVQNSENDASRRLPRQFFDPTAAISSSLPNISNLSDVVFQAGGLAPRNMRAPAEFDISYPIPTATEVASDALSGLHTFLQSHVGSFPRGLFGLLCELLRNRIGRNDLGGLINQEIATRVIGSMQNVFRQHLIDNQMNGNTRPSRDDIQSVAERLAAEESFFNCYNLSSTNGNGLPINIRGRIYSFGWTFRQLEIDTIRRLLELVLKKTEKDEFVKSVIDIIRQHLQRMLSVFYWFYEGNYENMRQSIIHSFPVWIRTLRSTRDDPETVQMVAASNRIVQTWFDLFSEESTNEVAQFFERLQNQSTLSNLRTSCSNKSNSNSPSSSPSTRERCGDVEEAGESSAKRRKCDEEMEVDVGEEVMEDYDGTEDDNNKPTNSNDSTKK</sequence>
<feature type="compositionally biased region" description="Low complexity" evidence="1">
    <location>
        <begin position="537"/>
        <end position="547"/>
    </location>
</feature>
<feature type="region of interest" description="Disordered" evidence="1">
    <location>
        <begin position="138"/>
        <end position="160"/>
    </location>
</feature>
<dbReference type="AlphaFoldDB" id="A0A9P1N2V6"/>
<feature type="compositionally biased region" description="Low complexity" evidence="1">
    <location>
        <begin position="178"/>
        <end position="207"/>
    </location>
</feature>
<feature type="compositionally biased region" description="Polar residues" evidence="1">
    <location>
        <begin position="1156"/>
        <end position="1166"/>
    </location>
</feature>
<feature type="region of interest" description="Disordered" evidence="1">
    <location>
        <begin position="178"/>
        <end position="276"/>
    </location>
</feature>
<feature type="compositionally biased region" description="Basic and acidic residues" evidence="1">
    <location>
        <begin position="295"/>
        <end position="310"/>
    </location>
</feature>
<keyword evidence="3" id="KW-1185">Reference proteome</keyword>
<feature type="compositionally biased region" description="Low complexity" evidence="1">
    <location>
        <begin position="1095"/>
        <end position="1110"/>
    </location>
</feature>
<feature type="region of interest" description="Disordered" evidence="1">
    <location>
        <begin position="442"/>
        <end position="484"/>
    </location>
</feature>
<dbReference type="OrthoDB" id="1885901at2759"/>
<accession>A0A9P1N2V6</accession>
<feature type="region of interest" description="Disordered" evidence="1">
    <location>
        <begin position="589"/>
        <end position="608"/>
    </location>
</feature>
<comment type="caution">
    <text evidence="2">The sequence shown here is derived from an EMBL/GenBank/DDBJ whole genome shotgun (WGS) entry which is preliminary data.</text>
</comment>
<feature type="region of interest" description="Disordered" evidence="1">
    <location>
        <begin position="635"/>
        <end position="664"/>
    </location>
</feature>
<feature type="region of interest" description="Disordered" evidence="1">
    <location>
        <begin position="1091"/>
        <end position="1166"/>
    </location>
</feature>
<gene>
    <name evidence="2" type="ORF">CAMP_LOCUS8433</name>
</gene>
<feature type="compositionally biased region" description="Polar residues" evidence="1">
    <location>
        <begin position="143"/>
        <end position="156"/>
    </location>
</feature>
<evidence type="ECO:0000256" key="1">
    <source>
        <dbReference type="SAM" id="MobiDB-lite"/>
    </source>
</evidence>